<dbReference type="AlphaFoldDB" id="A0A1H4AGW0"/>
<evidence type="ECO:0000313" key="2">
    <source>
        <dbReference type="EMBL" id="SEA35185.1"/>
    </source>
</evidence>
<dbReference type="Proteomes" id="UP000198820">
    <property type="component" value="Unassembled WGS sequence"/>
</dbReference>
<name>A0A1H4AGW0_9FLAO</name>
<reference evidence="2 3" key="1">
    <citation type="submission" date="2016-10" db="EMBL/GenBank/DDBJ databases">
        <authorList>
            <person name="de Groot N.N."/>
        </authorList>
    </citation>
    <scope>NUCLEOTIDE SEQUENCE [LARGE SCALE GENOMIC DNA]</scope>
    <source>
        <strain evidence="2 3">DSM 23581</strain>
    </source>
</reference>
<accession>A0A1H4AGW0</accession>
<keyword evidence="1" id="KW-0732">Signal</keyword>
<feature type="signal peptide" evidence="1">
    <location>
        <begin position="1"/>
        <end position="24"/>
    </location>
</feature>
<dbReference type="EMBL" id="FNQF01000005">
    <property type="protein sequence ID" value="SEA35185.1"/>
    <property type="molecule type" value="Genomic_DNA"/>
</dbReference>
<feature type="chain" id="PRO_5011765343" evidence="1">
    <location>
        <begin position="25"/>
        <end position="95"/>
    </location>
</feature>
<keyword evidence="3" id="KW-1185">Reference proteome</keyword>
<dbReference type="RefSeq" id="WP_093243595.1">
    <property type="nucleotide sequence ID" value="NZ_FNQF01000005.1"/>
</dbReference>
<protein>
    <submittedName>
        <fullName evidence="2">Uncharacterized protein</fullName>
    </submittedName>
</protein>
<gene>
    <name evidence="2" type="ORF">SAMN05421540_10532</name>
</gene>
<evidence type="ECO:0000256" key="1">
    <source>
        <dbReference type="SAM" id="SignalP"/>
    </source>
</evidence>
<sequence length="95" mass="10518">MRYFKITYYLAFVLIISLASSCSSDDDTNPSAPEGSQLEFAEIDFTNSLGINTAYKGLAAYEIIFNGTFVNALNGIEVQIEGTLKVNFPENVEQY</sequence>
<dbReference type="PROSITE" id="PS51257">
    <property type="entry name" value="PROKAR_LIPOPROTEIN"/>
    <property type="match status" value="1"/>
</dbReference>
<organism evidence="2 3">
    <name type="scientific">Psychroflexus halocasei</name>
    <dbReference type="NCBI Taxonomy" id="908615"/>
    <lineage>
        <taxon>Bacteria</taxon>
        <taxon>Pseudomonadati</taxon>
        <taxon>Bacteroidota</taxon>
        <taxon>Flavobacteriia</taxon>
        <taxon>Flavobacteriales</taxon>
        <taxon>Flavobacteriaceae</taxon>
        <taxon>Psychroflexus</taxon>
    </lineage>
</organism>
<evidence type="ECO:0000313" key="3">
    <source>
        <dbReference type="Proteomes" id="UP000198820"/>
    </source>
</evidence>
<dbReference type="STRING" id="908615.SAMN05421540_10532"/>
<proteinExistence type="predicted"/>